<dbReference type="RefSeq" id="WP_121897668.1">
    <property type="nucleotide sequence ID" value="NZ_RCNT01000003.1"/>
</dbReference>
<dbReference type="Pfam" id="PF07940">
    <property type="entry name" value="Hepar_II_III_C"/>
    <property type="match status" value="1"/>
</dbReference>
<dbReference type="InterPro" id="IPR012480">
    <property type="entry name" value="Hepar_II_III_C"/>
</dbReference>
<comment type="caution">
    <text evidence="3">The sequence shown here is derived from an EMBL/GenBank/DDBJ whole genome shotgun (WGS) entry which is preliminary data.</text>
</comment>
<dbReference type="InterPro" id="IPR008929">
    <property type="entry name" value="Chondroitin_lyas"/>
</dbReference>
<proteinExistence type="predicted"/>
<protein>
    <submittedName>
        <fullName evidence="3">Heparinase</fullName>
    </submittedName>
</protein>
<evidence type="ECO:0000313" key="4">
    <source>
        <dbReference type="Proteomes" id="UP000281343"/>
    </source>
</evidence>
<dbReference type="EMBL" id="RCNT01000003">
    <property type="protein sequence ID" value="RMA42882.1"/>
    <property type="molecule type" value="Genomic_DNA"/>
</dbReference>
<reference evidence="3 4" key="1">
    <citation type="submission" date="2018-10" db="EMBL/GenBank/DDBJ databases">
        <authorList>
            <person name="Jung H.S."/>
            <person name="Jeon C.O."/>
        </authorList>
    </citation>
    <scope>NUCLEOTIDE SEQUENCE [LARGE SCALE GENOMIC DNA]</scope>
    <source>
        <strain evidence="3 4">MA-7-27</strain>
    </source>
</reference>
<sequence length="588" mass="63938">MSDPLSPAPVALRARPGRKTRLQNRLAAWRAGLGQSARGFVSQPEPRTIGSDARGRQLMAGNLMFAGIFVEAPDTSPWALDPPSDAFEDELHGFEWLDHLAAVADGSGRPIAQDWLADWLKQYGHGAGPGWTPDLTGRRQIRWINHALFLMNAQDRLVGRLFYETLGRQTEFLARRWRASSHGLPRFETLTGLIYSACSLTGMERHLTPALRALAQECAREIDASGGIVTRNPEELLEVFTLLTWVSAILGETGRRPDPAVNTAIMRIAPTLRSLRHSDGSLARFHGGGRGAPGRLDHALAQSGVRPGLTSGLAMGYARLSGGRVSVLVDAAPPMMGARAFNAHAGTLAFELSSGRRPVVVNCGSGASFGADWRRAGRATPSHSTLSIEGYSSSRLGPRASDHGVVRQSLIDGPETVEVQQSQSGGARSIALSHDGYRKTHGLLHLRSLSLEEDGRLLRGEDGLAAMTETDRDVLDRVMARLSPDGLGYSVRFHLHPDVEAKLDMGGNAISLAVKGGETWVFRHGGEGQMRIDQSVYLETGRLKPRATKQIVLSARLNDYGSAVSWSLAKPTDAPRRHRDYEQDDLWH</sequence>
<comment type="subcellular location">
    <subcellularLocation>
        <location evidence="1">Cell envelope</location>
    </subcellularLocation>
</comment>
<dbReference type="GO" id="GO:0030313">
    <property type="term" value="C:cell envelope"/>
    <property type="evidence" value="ECO:0007669"/>
    <property type="project" value="UniProtKB-SubCell"/>
</dbReference>
<dbReference type="OrthoDB" id="9787373at2"/>
<dbReference type="Proteomes" id="UP000281343">
    <property type="component" value="Unassembled WGS sequence"/>
</dbReference>
<dbReference type="Gene3D" id="2.70.98.70">
    <property type="match status" value="1"/>
</dbReference>
<keyword evidence="4" id="KW-1185">Reference proteome</keyword>
<evidence type="ECO:0000313" key="3">
    <source>
        <dbReference type="EMBL" id="RMA42882.1"/>
    </source>
</evidence>
<gene>
    <name evidence="3" type="ORF">D9R08_07400</name>
</gene>
<accession>A0A3L9Y3A3</accession>
<feature type="domain" description="Heparinase II/III-like C-terminal" evidence="2">
    <location>
        <begin position="307"/>
        <end position="567"/>
    </location>
</feature>
<dbReference type="Gene3D" id="1.50.10.100">
    <property type="entry name" value="Chondroitin AC/alginate lyase"/>
    <property type="match status" value="1"/>
</dbReference>
<evidence type="ECO:0000256" key="1">
    <source>
        <dbReference type="ARBA" id="ARBA00004196"/>
    </source>
</evidence>
<organism evidence="3 4">
    <name type="scientific">Rhodophyticola porphyridii</name>
    <dbReference type="NCBI Taxonomy" id="1852017"/>
    <lineage>
        <taxon>Bacteria</taxon>
        <taxon>Pseudomonadati</taxon>
        <taxon>Pseudomonadota</taxon>
        <taxon>Alphaproteobacteria</taxon>
        <taxon>Rhodobacterales</taxon>
        <taxon>Roseobacteraceae</taxon>
        <taxon>Rhodophyticola</taxon>
    </lineage>
</organism>
<name>A0A3L9Y3A3_9RHOB</name>
<dbReference type="AlphaFoldDB" id="A0A3L9Y3A3"/>
<dbReference type="GO" id="GO:0016829">
    <property type="term" value="F:lyase activity"/>
    <property type="evidence" value="ECO:0007669"/>
    <property type="project" value="InterPro"/>
</dbReference>
<evidence type="ECO:0000259" key="2">
    <source>
        <dbReference type="Pfam" id="PF07940"/>
    </source>
</evidence>